<protein>
    <submittedName>
        <fullName evidence="3">Glutathione S-transferase isoform 1</fullName>
    </submittedName>
    <submittedName>
        <fullName evidence="4">Glutathione S-transferase isoform 2</fullName>
        <ecNumber evidence="3 4">2.5.1.18</ecNumber>
    </submittedName>
</protein>
<dbReference type="Gene3D" id="1.20.1050.130">
    <property type="match status" value="1"/>
</dbReference>
<evidence type="ECO:0000313" key="4">
    <source>
        <dbReference type="EMBL" id="EME29864.1"/>
    </source>
</evidence>
<sequence>MATCYKLVYFPVRARAEHIRLMLEDLKLPYEMEIIPKENWRAYRDAAKGTAALPFGQLPILRYGEFTLAQSGAIARFLARKYNLYGCSEKEMAMCDMVYETVRDIFEVYDAFILDSQRASKEEKFYMDISQRLNNLEKFVQYQNADYSVCNTPTFADYWLEEQLDYLLRIKSSILHGRNALQRVYHNMRSRPNIEAYLKSERRIDKPVPVDDA</sequence>
<dbReference type="eggNOG" id="KOG1695">
    <property type="taxonomic scope" value="Eukaryota"/>
</dbReference>
<dbReference type="Proteomes" id="UP000030680">
    <property type="component" value="Unassembled WGS sequence"/>
</dbReference>
<dbReference type="PANTHER" id="PTHR11571:SF141">
    <property type="entry name" value="GLUTATHIONE S-TRANSFERASE"/>
    <property type="match status" value="1"/>
</dbReference>
<dbReference type="PROSITE" id="PS50405">
    <property type="entry name" value="GST_CTER"/>
    <property type="match status" value="1"/>
</dbReference>
<evidence type="ECO:0000313" key="3">
    <source>
        <dbReference type="EMBL" id="EME29863.1"/>
    </source>
</evidence>
<dbReference type="SFLD" id="SFLDG01205">
    <property type="entry name" value="AMPS.1"/>
    <property type="match status" value="1"/>
</dbReference>
<dbReference type="GO" id="GO:0004364">
    <property type="term" value="F:glutathione transferase activity"/>
    <property type="evidence" value="ECO:0007669"/>
    <property type="project" value="UniProtKB-EC"/>
</dbReference>
<dbReference type="GO" id="GO:0006749">
    <property type="term" value="P:glutathione metabolic process"/>
    <property type="evidence" value="ECO:0007669"/>
    <property type="project" value="TreeGrafter"/>
</dbReference>
<dbReference type="Gramene" id="EME29864">
    <property type="protein sequence ID" value="EME29864"/>
    <property type="gene ID" value="Gasu_28590"/>
</dbReference>
<dbReference type="OrthoDB" id="414243at2759"/>
<keyword evidence="3" id="KW-0808">Transferase</keyword>
<reference evidence="3" key="2">
    <citation type="journal article" date="2013" name="Science">
        <title>Gene Transfer from Bacteria and Archaea Facilitated Evolution of an Extremophilic Eukaryote.</title>
        <authorList>
            <person name="Schoenknecht G."/>
            <person name="Chen W.-H."/>
            <person name="Ternes C.M."/>
            <person name="Barbier G.G."/>
            <person name="Shrestha R.P."/>
            <person name="Stanke M."/>
            <person name="Brautigam A."/>
            <person name="Baker B.J."/>
            <person name="Banfield J.F."/>
            <person name="Garavito R.M."/>
            <person name="Carr K."/>
            <person name="Wilkerson C."/>
            <person name="Rensing S.A."/>
            <person name="Gagneul D."/>
            <person name="Dickenson N.E."/>
            <person name="Oesterhelt C."/>
            <person name="Lercher M.J."/>
            <person name="Weber A.P.M."/>
        </authorList>
    </citation>
    <scope>NUCLEOTIDE SEQUENCE</scope>
    <source>
        <strain evidence="3">074W</strain>
    </source>
</reference>
<dbReference type="InterPro" id="IPR004046">
    <property type="entry name" value="GST_C"/>
</dbReference>
<name>M2Y1R7_GALSU</name>
<dbReference type="SFLD" id="SFLDS00019">
    <property type="entry name" value="Glutathione_Transferase_(cytos"/>
    <property type="match status" value="1"/>
</dbReference>
<dbReference type="SUPFAM" id="SSF47616">
    <property type="entry name" value="GST C-terminal domain-like"/>
    <property type="match status" value="1"/>
</dbReference>
<dbReference type="PANTHER" id="PTHR11571">
    <property type="entry name" value="GLUTATHIONE S-TRANSFERASE"/>
    <property type="match status" value="1"/>
</dbReference>
<accession>M2Y1R7</accession>
<organism evidence="3 5">
    <name type="scientific">Galdieria sulphuraria</name>
    <name type="common">Red alga</name>
    <dbReference type="NCBI Taxonomy" id="130081"/>
    <lineage>
        <taxon>Eukaryota</taxon>
        <taxon>Rhodophyta</taxon>
        <taxon>Bangiophyceae</taxon>
        <taxon>Galdieriales</taxon>
        <taxon>Galdieriaceae</taxon>
        <taxon>Galdieria</taxon>
    </lineage>
</organism>
<dbReference type="RefSeq" id="XP_005706384.1">
    <property type="nucleotide sequence ID" value="XM_005706327.1"/>
</dbReference>
<dbReference type="InterPro" id="IPR050213">
    <property type="entry name" value="GST_superfamily"/>
</dbReference>
<dbReference type="Pfam" id="PF13409">
    <property type="entry name" value="GST_N_2"/>
    <property type="match status" value="1"/>
</dbReference>
<dbReference type="InterPro" id="IPR004045">
    <property type="entry name" value="Glutathione_S-Trfase_N"/>
</dbReference>
<dbReference type="InterPro" id="IPR036282">
    <property type="entry name" value="Glutathione-S-Trfase_C_sf"/>
</dbReference>
<dbReference type="EC" id="2.5.1.18" evidence="3 4"/>
<dbReference type="EMBL" id="KB454505">
    <property type="protein sequence ID" value="EME29863.1"/>
    <property type="molecule type" value="Genomic_DNA"/>
</dbReference>
<dbReference type="Gramene" id="EME29863">
    <property type="protein sequence ID" value="EME29863"/>
    <property type="gene ID" value="Gasu_28590"/>
</dbReference>
<reference evidence="5" key="1">
    <citation type="journal article" date="2013" name="Science">
        <title>Gene transfer from bacteria and archaea facilitated evolution of an extremophilic eukaryote.</title>
        <authorList>
            <person name="Schonknecht G."/>
            <person name="Chen W.H."/>
            <person name="Ternes C.M."/>
            <person name="Barbier G.G."/>
            <person name="Shrestha R.P."/>
            <person name="Stanke M."/>
            <person name="Brautigam A."/>
            <person name="Baker B.J."/>
            <person name="Banfield J.F."/>
            <person name="Garavito R.M."/>
            <person name="Carr K."/>
            <person name="Wilkerson C."/>
            <person name="Rensing S.A."/>
            <person name="Gagneul D."/>
            <person name="Dickenson N.E."/>
            <person name="Oesterhelt C."/>
            <person name="Lercher M.J."/>
            <person name="Weber A.P."/>
        </authorList>
    </citation>
    <scope>NUCLEOTIDE SEQUENCE [LARGE SCALE GENOMIC DNA]</scope>
    <source>
        <strain evidence="5">074W</strain>
    </source>
</reference>
<dbReference type="InterPro" id="IPR010987">
    <property type="entry name" value="Glutathione-S-Trfase_C-like"/>
</dbReference>
<feature type="domain" description="GST C-terminal" evidence="2">
    <location>
        <begin position="88"/>
        <end position="208"/>
    </location>
</feature>
<dbReference type="GeneID" id="17088628"/>
<dbReference type="AlphaFoldDB" id="M2Y1R7"/>
<dbReference type="Pfam" id="PF14497">
    <property type="entry name" value="GST_C_3"/>
    <property type="match status" value="1"/>
</dbReference>
<evidence type="ECO:0000313" key="5">
    <source>
        <dbReference type="Proteomes" id="UP000030680"/>
    </source>
</evidence>
<dbReference type="KEGG" id="gsl:Gasu_28590"/>
<dbReference type="PROSITE" id="PS50404">
    <property type="entry name" value="GST_NTER"/>
    <property type="match status" value="1"/>
</dbReference>
<feature type="domain" description="GST N-terminal" evidence="1">
    <location>
        <begin position="3"/>
        <end position="86"/>
    </location>
</feature>
<dbReference type="CDD" id="cd03039">
    <property type="entry name" value="GST_N_Sigma_like"/>
    <property type="match status" value="1"/>
</dbReference>
<dbReference type="EMBL" id="KB454505">
    <property type="protein sequence ID" value="EME29864.1"/>
    <property type="molecule type" value="Genomic_DNA"/>
</dbReference>
<dbReference type="InterPro" id="IPR036249">
    <property type="entry name" value="Thioredoxin-like_sf"/>
</dbReference>
<dbReference type="STRING" id="130081.M2Y1R7"/>
<gene>
    <name evidence="3" type="ORF">Gasu_28590</name>
</gene>
<dbReference type="SUPFAM" id="SSF52833">
    <property type="entry name" value="Thioredoxin-like"/>
    <property type="match status" value="1"/>
</dbReference>
<evidence type="ECO:0000259" key="1">
    <source>
        <dbReference type="PROSITE" id="PS50404"/>
    </source>
</evidence>
<evidence type="ECO:0000259" key="2">
    <source>
        <dbReference type="PROSITE" id="PS50405"/>
    </source>
</evidence>
<dbReference type="OMA" id="TVYNVFM"/>
<dbReference type="SFLD" id="SFLDG00363">
    <property type="entry name" value="AMPS_(cytGST):_Alpha-__Mu-__Pi"/>
    <property type="match status" value="1"/>
</dbReference>
<keyword evidence="5" id="KW-1185">Reference proteome</keyword>
<proteinExistence type="predicted"/>
<dbReference type="InterPro" id="IPR040079">
    <property type="entry name" value="Glutathione_S-Trfase"/>
</dbReference>
<dbReference type="RefSeq" id="XP_005706383.1">
    <property type="nucleotide sequence ID" value="XM_005706326.1"/>
</dbReference>